<gene>
    <name evidence="4" type="ORF">S03H2_44008</name>
</gene>
<organism evidence="4">
    <name type="scientific">marine sediment metagenome</name>
    <dbReference type="NCBI Taxonomy" id="412755"/>
    <lineage>
        <taxon>unclassified sequences</taxon>
        <taxon>metagenomes</taxon>
        <taxon>ecological metagenomes</taxon>
    </lineage>
</organism>
<dbReference type="InterPro" id="IPR002480">
    <property type="entry name" value="DAHP_synth_2"/>
</dbReference>
<accession>X1HWY9</accession>
<protein>
    <recommendedName>
        <fullName evidence="2">3-deoxy-7-phosphoheptulonate synthase</fullName>
        <ecNumber evidence="2">2.5.1.54</ecNumber>
    </recommendedName>
</protein>
<dbReference type="GO" id="GO:0009073">
    <property type="term" value="P:aromatic amino acid family biosynthetic process"/>
    <property type="evidence" value="ECO:0007669"/>
    <property type="project" value="InterPro"/>
</dbReference>
<dbReference type="InterPro" id="IPR013785">
    <property type="entry name" value="Aldolase_TIM"/>
</dbReference>
<evidence type="ECO:0000256" key="3">
    <source>
        <dbReference type="ARBA" id="ARBA00022679"/>
    </source>
</evidence>
<comment type="similarity">
    <text evidence="1">Belongs to the class-II DAHP synthase family.</text>
</comment>
<proteinExistence type="inferred from homology"/>
<keyword evidence="3" id="KW-0808">Transferase</keyword>
<evidence type="ECO:0000256" key="2">
    <source>
        <dbReference type="ARBA" id="ARBA00012694"/>
    </source>
</evidence>
<comment type="caution">
    <text evidence="4">The sequence shown here is derived from an EMBL/GenBank/DDBJ whole genome shotgun (WGS) entry which is preliminary data.</text>
</comment>
<dbReference type="AlphaFoldDB" id="X1HWY9"/>
<dbReference type="GO" id="GO:0003849">
    <property type="term" value="F:3-deoxy-7-phosphoheptulonate synthase activity"/>
    <property type="evidence" value="ECO:0007669"/>
    <property type="project" value="UniProtKB-EC"/>
</dbReference>
<dbReference type="EC" id="2.5.1.54" evidence="2"/>
<name>X1HWY9_9ZZZZ</name>
<dbReference type="Gene3D" id="3.20.20.70">
    <property type="entry name" value="Aldolase class I"/>
    <property type="match status" value="1"/>
</dbReference>
<dbReference type="SUPFAM" id="SSF51569">
    <property type="entry name" value="Aldolase"/>
    <property type="match status" value="1"/>
</dbReference>
<dbReference type="Pfam" id="PF01474">
    <property type="entry name" value="DAHP_synth_2"/>
    <property type="match status" value="1"/>
</dbReference>
<dbReference type="PANTHER" id="PTHR21337:SF0">
    <property type="entry name" value="PHOSPHO-2-DEHYDRO-3-DEOXYHEPTONATE ALDOLASE"/>
    <property type="match status" value="1"/>
</dbReference>
<reference evidence="4" key="1">
    <citation type="journal article" date="2014" name="Front. Microbiol.">
        <title>High frequency of phylogenetically diverse reductive dehalogenase-homologous genes in deep subseafloor sedimentary metagenomes.</title>
        <authorList>
            <person name="Kawai M."/>
            <person name="Futagami T."/>
            <person name="Toyoda A."/>
            <person name="Takaki Y."/>
            <person name="Nishi S."/>
            <person name="Hori S."/>
            <person name="Arai W."/>
            <person name="Tsubouchi T."/>
            <person name="Morono Y."/>
            <person name="Uchiyama I."/>
            <person name="Ito T."/>
            <person name="Fujiyama A."/>
            <person name="Inagaki F."/>
            <person name="Takami H."/>
        </authorList>
    </citation>
    <scope>NUCLEOTIDE SEQUENCE</scope>
    <source>
        <strain evidence="4">Expedition CK06-06</strain>
    </source>
</reference>
<evidence type="ECO:0000256" key="1">
    <source>
        <dbReference type="ARBA" id="ARBA00008911"/>
    </source>
</evidence>
<dbReference type="PANTHER" id="PTHR21337">
    <property type="entry name" value="PHOSPHO-2-DEHYDRO-3-DEOXYHEPTONATE ALDOLASE 1, 2"/>
    <property type="match status" value="1"/>
</dbReference>
<dbReference type="EMBL" id="BARU01027495">
    <property type="protein sequence ID" value="GAH74676.1"/>
    <property type="molecule type" value="Genomic_DNA"/>
</dbReference>
<feature type="non-terminal residue" evidence="4">
    <location>
        <position position="157"/>
    </location>
</feature>
<sequence length="157" mass="17150">MSERWTPDSWRNKPVVQVPEYPDAKALADVEAQLAMFPPLVFAGEARNLKKALGRVAAGEAFLLQGGDCAESFAEHGANNIRDFFRVFLQMAVVLTYAGSLPVVKVGRIAGQFAKPRSSPVEKANGIELPSYRGDIVNDIAFTAEARTPDPQRQMMA</sequence>
<evidence type="ECO:0000313" key="4">
    <source>
        <dbReference type="EMBL" id="GAH74676.1"/>
    </source>
</evidence>